<evidence type="ECO:0000256" key="2">
    <source>
        <dbReference type="ARBA" id="ARBA00023125"/>
    </source>
</evidence>
<dbReference type="InterPro" id="IPR036388">
    <property type="entry name" value="WH-like_DNA-bd_sf"/>
</dbReference>
<organism evidence="7 8">
    <name type="scientific">Enterococcus thailandicus</name>
    <dbReference type="NCBI Taxonomy" id="417368"/>
    <lineage>
        <taxon>Bacteria</taxon>
        <taxon>Bacillati</taxon>
        <taxon>Bacillota</taxon>
        <taxon>Bacilli</taxon>
        <taxon>Lactobacillales</taxon>
        <taxon>Enterococcaceae</taxon>
        <taxon>Enterococcus</taxon>
    </lineage>
</organism>
<keyword evidence="2 4" id="KW-0238">DNA-binding</keyword>
<evidence type="ECO:0000313" key="6">
    <source>
        <dbReference type="EMBL" id="GEK37603.1"/>
    </source>
</evidence>
<gene>
    <name evidence="7" type="ORF">A6E74_08405</name>
    <name evidence="6" type="ORF">ETH01_18900</name>
</gene>
<dbReference type="RefSeq" id="WP_067484025.1">
    <property type="nucleotide sequence ID" value="NZ_BJUG01000010.1"/>
</dbReference>
<dbReference type="Gene3D" id="1.10.10.10">
    <property type="entry name" value="Winged helix-like DNA-binding domain superfamily/Winged helix DNA-binding domain"/>
    <property type="match status" value="1"/>
</dbReference>
<evidence type="ECO:0000256" key="1">
    <source>
        <dbReference type="ARBA" id="ARBA00023015"/>
    </source>
</evidence>
<keyword evidence="1" id="KW-0805">Transcription regulation</keyword>
<evidence type="ECO:0000313" key="7">
    <source>
        <dbReference type="EMBL" id="OAQ55502.1"/>
    </source>
</evidence>
<proteinExistence type="predicted"/>
<dbReference type="EMBL" id="LWMN01000013">
    <property type="protein sequence ID" value="OAQ55502.1"/>
    <property type="molecule type" value="Genomic_DNA"/>
</dbReference>
<dbReference type="OrthoDB" id="9787103at2"/>
<dbReference type="GO" id="GO:0003677">
    <property type="term" value="F:DNA binding"/>
    <property type="evidence" value="ECO:0007669"/>
    <property type="project" value="UniProtKB-UniRule"/>
</dbReference>
<dbReference type="InterPro" id="IPR016032">
    <property type="entry name" value="Sig_transdc_resp-reg_C-effctor"/>
</dbReference>
<feature type="domain" description="OmpR/PhoB-type" evidence="5">
    <location>
        <begin position="120"/>
        <end position="217"/>
    </location>
</feature>
<evidence type="ECO:0000259" key="5">
    <source>
        <dbReference type="PROSITE" id="PS51755"/>
    </source>
</evidence>
<accession>A0A179ER11</accession>
<dbReference type="SUPFAM" id="SSF46894">
    <property type="entry name" value="C-terminal effector domain of the bipartite response regulators"/>
    <property type="match status" value="1"/>
</dbReference>
<reference evidence="6 9" key="2">
    <citation type="submission" date="2019-07" db="EMBL/GenBank/DDBJ databases">
        <title>Whole genome shotgun sequence of Enterococcus thailandicus NBRC 101867.</title>
        <authorList>
            <person name="Hosoyama A."/>
            <person name="Uohara A."/>
            <person name="Ohji S."/>
            <person name="Ichikawa N."/>
        </authorList>
    </citation>
    <scope>NUCLEOTIDE SEQUENCE [LARGE SCALE GENOMIC DNA]</scope>
    <source>
        <strain evidence="6 9">NBRC 101867</strain>
    </source>
</reference>
<dbReference type="KEGG" id="eth:CK496_03710"/>
<dbReference type="EMBL" id="BJUG01000010">
    <property type="protein sequence ID" value="GEK37603.1"/>
    <property type="molecule type" value="Genomic_DNA"/>
</dbReference>
<reference evidence="7 8" key="1">
    <citation type="submission" date="2016-04" db="EMBL/GenBank/DDBJ databases">
        <title>Draft genome of an Enterococcus thailandicus strain isolated from bovine feces.</title>
        <authorList>
            <person name="Beukers A.G."/>
            <person name="Zaheer R."/>
            <person name="Goji N."/>
            <person name="Cook S.R."/>
            <person name="Amoako K."/>
            <person name="Chaves A.V."/>
            <person name="Ward M.P."/>
            <person name="Mcallister T.A."/>
        </authorList>
    </citation>
    <scope>NUCLEOTIDE SEQUENCE [LARGE SCALE GENOMIC DNA]</scope>
    <source>
        <strain evidence="7 8">F0711D 46</strain>
    </source>
</reference>
<dbReference type="Proteomes" id="UP000078516">
    <property type="component" value="Unassembled WGS sequence"/>
</dbReference>
<dbReference type="GeneID" id="77486739"/>
<evidence type="ECO:0000256" key="3">
    <source>
        <dbReference type="ARBA" id="ARBA00023163"/>
    </source>
</evidence>
<dbReference type="CDD" id="cd00383">
    <property type="entry name" value="trans_reg_C"/>
    <property type="match status" value="1"/>
</dbReference>
<evidence type="ECO:0000313" key="8">
    <source>
        <dbReference type="Proteomes" id="UP000078516"/>
    </source>
</evidence>
<evidence type="ECO:0000313" key="9">
    <source>
        <dbReference type="Proteomes" id="UP000321361"/>
    </source>
</evidence>
<dbReference type="SMART" id="SM00862">
    <property type="entry name" value="Trans_reg_C"/>
    <property type="match status" value="1"/>
</dbReference>
<dbReference type="Pfam" id="PF00486">
    <property type="entry name" value="Trans_reg_C"/>
    <property type="match status" value="1"/>
</dbReference>
<evidence type="ECO:0000256" key="4">
    <source>
        <dbReference type="PROSITE-ProRule" id="PRU01091"/>
    </source>
</evidence>
<dbReference type="PROSITE" id="PS51755">
    <property type="entry name" value="OMPR_PHOB"/>
    <property type="match status" value="1"/>
</dbReference>
<dbReference type="GO" id="GO:0000160">
    <property type="term" value="P:phosphorelay signal transduction system"/>
    <property type="evidence" value="ECO:0007669"/>
    <property type="project" value="InterPro"/>
</dbReference>
<sequence length="220" mass="25531">MHIKVFTKNKKTVFPIMKRLQKEQLELKVSYQSALAKLHNEPADILLITDDRLTELSETVTNRFPLVVACTQPLSEKEKIVLFQKGVNILWSWPVSFELMKAKVESLRSALLKQKQLKNNTQPVYQKFQVLEEKQVILLHEKELSLTKSEYRLFGLLLNHPLRIFSREELLILLGNEEGSGRVIDTHIKNIRKKIEEVAGSVNYIQTVHGRGYRFTNATH</sequence>
<dbReference type="AlphaFoldDB" id="A0A179ER11"/>
<dbReference type="GO" id="GO:0006355">
    <property type="term" value="P:regulation of DNA-templated transcription"/>
    <property type="evidence" value="ECO:0007669"/>
    <property type="project" value="InterPro"/>
</dbReference>
<name>A0A179ER11_ENTTH</name>
<comment type="caution">
    <text evidence="7">The sequence shown here is derived from an EMBL/GenBank/DDBJ whole genome shotgun (WGS) entry which is preliminary data.</text>
</comment>
<keyword evidence="8" id="KW-1185">Reference proteome</keyword>
<feature type="DNA-binding region" description="OmpR/PhoB-type" evidence="4">
    <location>
        <begin position="120"/>
        <end position="217"/>
    </location>
</feature>
<dbReference type="InterPro" id="IPR001867">
    <property type="entry name" value="OmpR/PhoB-type_DNA-bd"/>
</dbReference>
<keyword evidence="3" id="KW-0804">Transcription</keyword>
<dbReference type="Proteomes" id="UP000321361">
    <property type="component" value="Unassembled WGS sequence"/>
</dbReference>
<protein>
    <submittedName>
        <fullName evidence="6">DNA-binding response regulator</fullName>
    </submittedName>
</protein>